<organism evidence="1 2">
    <name type="scientific">Podospora appendiculata</name>
    <dbReference type="NCBI Taxonomy" id="314037"/>
    <lineage>
        <taxon>Eukaryota</taxon>
        <taxon>Fungi</taxon>
        <taxon>Dikarya</taxon>
        <taxon>Ascomycota</taxon>
        <taxon>Pezizomycotina</taxon>
        <taxon>Sordariomycetes</taxon>
        <taxon>Sordariomycetidae</taxon>
        <taxon>Sordariales</taxon>
        <taxon>Podosporaceae</taxon>
        <taxon>Podospora</taxon>
    </lineage>
</organism>
<dbReference type="PANTHER" id="PTHR33112">
    <property type="entry name" value="DOMAIN PROTEIN, PUTATIVE-RELATED"/>
    <property type="match status" value="1"/>
</dbReference>
<evidence type="ECO:0000313" key="1">
    <source>
        <dbReference type="EMBL" id="KAK3682871.1"/>
    </source>
</evidence>
<comment type="caution">
    <text evidence="1">The sequence shown here is derived from an EMBL/GenBank/DDBJ whole genome shotgun (WGS) entry which is preliminary data.</text>
</comment>
<evidence type="ECO:0008006" key="3">
    <source>
        <dbReference type="Google" id="ProtNLM"/>
    </source>
</evidence>
<reference evidence="1" key="1">
    <citation type="journal article" date="2023" name="Mol. Phylogenet. Evol.">
        <title>Genome-scale phylogeny and comparative genomics of the fungal order Sordariales.</title>
        <authorList>
            <person name="Hensen N."/>
            <person name="Bonometti L."/>
            <person name="Westerberg I."/>
            <person name="Brannstrom I.O."/>
            <person name="Guillou S."/>
            <person name="Cros-Aarteil S."/>
            <person name="Calhoun S."/>
            <person name="Haridas S."/>
            <person name="Kuo A."/>
            <person name="Mondo S."/>
            <person name="Pangilinan J."/>
            <person name="Riley R."/>
            <person name="LaButti K."/>
            <person name="Andreopoulos B."/>
            <person name="Lipzen A."/>
            <person name="Chen C."/>
            <person name="Yan M."/>
            <person name="Daum C."/>
            <person name="Ng V."/>
            <person name="Clum A."/>
            <person name="Steindorff A."/>
            <person name="Ohm R.A."/>
            <person name="Martin F."/>
            <person name="Silar P."/>
            <person name="Natvig D.O."/>
            <person name="Lalanne C."/>
            <person name="Gautier V."/>
            <person name="Ament-Velasquez S.L."/>
            <person name="Kruys A."/>
            <person name="Hutchinson M.I."/>
            <person name="Powell A.J."/>
            <person name="Barry K."/>
            <person name="Miller A.N."/>
            <person name="Grigoriev I.V."/>
            <person name="Debuchy R."/>
            <person name="Gladieux P."/>
            <person name="Hiltunen Thoren M."/>
            <person name="Johannesson H."/>
        </authorList>
    </citation>
    <scope>NUCLEOTIDE SEQUENCE</scope>
    <source>
        <strain evidence="1">CBS 314.62</strain>
    </source>
</reference>
<protein>
    <recommendedName>
        <fullName evidence="3">Heterokaryon incompatibility domain-containing protein</fullName>
    </recommendedName>
</protein>
<reference evidence="1" key="2">
    <citation type="submission" date="2023-06" db="EMBL/GenBank/DDBJ databases">
        <authorList>
            <consortium name="Lawrence Berkeley National Laboratory"/>
            <person name="Haridas S."/>
            <person name="Hensen N."/>
            <person name="Bonometti L."/>
            <person name="Westerberg I."/>
            <person name="Brannstrom I.O."/>
            <person name="Guillou S."/>
            <person name="Cros-Aarteil S."/>
            <person name="Calhoun S."/>
            <person name="Kuo A."/>
            <person name="Mondo S."/>
            <person name="Pangilinan J."/>
            <person name="Riley R."/>
            <person name="Labutti K."/>
            <person name="Andreopoulos B."/>
            <person name="Lipzen A."/>
            <person name="Chen C."/>
            <person name="Yanf M."/>
            <person name="Daum C."/>
            <person name="Ng V."/>
            <person name="Clum A."/>
            <person name="Steindorff A."/>
            <person name="Ohm R."/>
            <person name="Martin F."/>
            <person name="Silar P."/>
            <person name="Natvig D."/>
            <person name="Lalanne C."/>
            <person name="Gautier V."/>
            <person name="Ament-Velasquez S.L."/>
            <person name="Kruys A."/>
            <person name="Hutchinson M.I."/>
            <person name="Powell A.J."/>
            <person name="Barry K."/>
            <person name="Miller A.N."/>
            <person name="Grigoriev I.V."/>
            <person name="Debuchy R."/>
            <person name="Gladieux P."/>
            <person name="Thoren M.H."/>
            <person name="Johannesson H."/>
        </authorList>
    </citation>
    <scope>NUCLEOTIDE SEQUENCE</scope>
    <source>
        <strain evidence="1">CBS 314.62</strain>
    </source>
</reference>
<keyword evidence="2" id="KW-1185">Reference proteome</keyword>
<dbReference type="AlphaFoldDB" id="A0AAE0X1V8"/>
<accession>A0AAE0X1V8</accession>
<gene>
    <name evidence="1" type="ORF">B0T22DRAFT_539850</name>
</gene>
<dbReference type="EMBL" id="JAULSO010000005">
    <property type="protein sequence ID" value="KAK3682871.1"/>
    <property type="molecule type" value="Genomic_DNA"/>
</dbReference>
<proteinExistence type="predicted"/>
<dbReference type="PANTHER" id="PTHR33112:SF16">
    <property type="entry name" value="HETEROKARYON INCOMPATIBILITY DOMAIN-CONTAINING PROTEIN"/>
    <property type="match status" value="1"/>
</dbReference>
<dbReference type="Proteomes" id="UP001270362">
    <property type="component" value="Unassembled WGS sequence"/>
</dbReference>
<sequence length="310" mass="35603">MAAGSPCHICLDATEGWPNGGDTWDRKQDRRYRRPKEIFQTLCDFQPPAKIPESSFPLANKDVETFYHAWGELVNDYSSKNPTQGSDKLVALHGVMRIIRRVDGAARGRGNWSTWSSAEKRPEFYDPTKYRAPSWSWACVDSGVRLECPGLHRGINENILGLSMWLSYMLIKQFRVAKVAISAKPNGQTSYAHLAIDGRVRRMQWRENSGVEGFKHNRQARSVSDQWSTDFLRATSLENWGLLLLAGTGSATARDARVDVILALDRVKVESDQEWVFRRAGYVQQHYWEWDTYPVFQDDREEVKARIYLI</sequence>
<evidence type="ECO:0000313" key="2">
    <source>
        <dbReference type="Proteomes" id="UP001270362"/>
    </source>
</evidence>
<name>A0AAE0X1V8_9PEZI</name>